<sequence>MSRRPPSAHVGNLGAYDNKLVTSTLSLPPPPSSAHESQTSPITSVFPALHHVASTTSTLHAATGLLHSGTHHPTSSSAAAAAVSSLATPVSRSLSQLAAALPSSGTSVPTSSRPSIGSSIEANSHPSHPSSPWSVLSLHILPIFNGVPLLTPIEDLKYVLPLELISSGMLTLRAKLEPPVTSRVEDPAKLISRVAEVWGFFFALLPTMQGVFLPISLLDNASSTGSTATTSGITTNVRRLLLSGFLLHILLPILPFLLDALDPALYSAAWRPTTPLHGSNSTDSASPASPFRPRSIPTADHLARIKHLALILSTQSRSSDFFTLFEQGRAPPPVGKEEDDAGAVAAEQQEFAQNAARDAQDRADLEDLLDAVVRLRYGAPPPRHSPVPVRMRHRRLGDSGMATPISDDSLDSMSTSEQRYAQQRRSSQLRRDRSPERSTAHEAMRSSTAPAAYGTDEEDGNETEDEDSVPTRRPSAIIPRHNEVPETDMWGVRRTGEVTSDETGHGDEAEDGYPTIRPGR</sequence>
<comment type="caution">
    <text evidence="1">The sequence shown here is derived from an EMBL/GenBank/DDBJ whole genome shotgun (WGS) entry which is preliminary data.</text>
</comment>
<gene>
    <name evidence="1" type="ORF">QFC22_005395</name>
</gene>
<evidence type="ECO:0000313" key="2">
    <source>
        <dbReference type="Proteomes" id="UP001243375"/>
    </source>
</evidence>
<accession>A0ACC2WX03</accession>
<name>A0ACC2WX03_9TREE</name>
<dbReference type="EMBL" id="JASBWU010000017">
    <property type="protein sequence ID" value="KAJ9115067.1"/>
    <property type="molecule type" value="Genomic_DNA"/>
</dbReference>
<keyword evidence="2" id="KW-1185">Reference proteome</keyword>
<proteinExistence type="predicted"/>
<evidence type="ECO:0000313" key="1">
    <source>
        <dbReference type="EMBL" id="KAJ9115067.1"/>
    </source>
</evidence>
<reference evidence="1" key="1">
    <citation type="submission" date="2023-04" db="EMBL/GenBank/DDBJ databases">
        <title>Draft Genome sequencing of Naganishia species isolated from polar environments using Oxford Nanopore Technology.</title>
        <authorList>
            <person name="Leo P."/>
            <person name="Venkateswaran K."/>
        </authorList>
    </citation>
    <scope>NUCLEOTIDE SEQUENCE</scope>
    <source>
        <strain evidence="1">MNA-CCFEE 5425</strain>
    </source>
</reference>
<organism evidence="1 2">
    <name type="scientific">Naganishia vaughanmartiniae</name>
    <dbReference type="NCBI Taxonomy" id="1424756"/>
    <lineage>
        <taxon>Eukaryota</taxon>
        <taxon>Fungi</taxon>
        <taxon>Dikarya</taxon>
        <taxon>Basidiomycota</taxon>
        <taxon>Agaricomycotina</taxon>
        <taxon>Tremellomycetes</taxon>
        <taxon>Filobasidiales</taxon>
        <taxon>Filobasidiaceae</taxon>
        <taxon>Naganishia</taxon>
    </lineage>
</organism>
<dbReference type="Proteomes" id="UP001243375">
    <property type="component" value="Unassembled WGS sequence"/>
</dbReference>
<protein>
    <submittedName>
        <fullName evidence="1">Uncharacterized protein</fullName>
    </submittedName>
</protein>